<organism evidence="2">
    <name type="scientific">Neisseria gonorrhoeae</name>
    <dbReference type="NCBI Taxonomy" id="485"/>
    <lineage>
        <taxon>Bacteria</taxon>
        <taxon>Pseudomonadati</taxon>
        <taxon>Pseudomonadota</taxon>
        <taxon>Betaproteobacteria</taxon>
        <taxon>Neisseriales</taxon>
        <taxon>Neisseriaceae</taxon>
        <taxon>Neisseria</taxon>
    </lineage>
</organism>
<dbReference type="AlphaFoldDB" id="A0A378VZ90"/>
<evidence type="ECO:0000313" key="2">
    <source>
        <dbReference type="EMBL" id="SUA24213.1"/>
    </source>
</evidence>
<accession>A0A378VZ90</accession>
<feature type="signal peptide" evidence="1">
    <location>
        <begin position="1"/>
        <end position="19"/>
    </location>
</feature>
<reference evidence="2" key="1">
    <citation type="submission" date="2018-06" db="EMBL/GenBank/DDBJ databases">
        <authorList>
            <consortium name="Pathogen Informatics"/>
            <person name="Doyle S."/>
        </authorList>
    </citation>
    <scope>NUCLEOTIDE SEQUENCE [LARGE SCALE GENOMIC DNA]</scope>
    <source>
        <strain evidence="2">NCTC11421</strain>
    </source>
</reference>
<proteinExistence type="predicted"/>
<keyword evidence="1" id="KW-0732">Signal</keyword>
<gene>
    <name evidence="2" type="ORF">NCTC11421_02209</name>
</gene>
<protein>
    <submittedName>
        <fullName evidence="2">Predicted periplasmic/secreted protein</fullName>
    </submittedName>
</protein>
<name>A0A378VZ90_NEIGO</name>
<sequence>MLRSVLAASLLAVSFPAAAEALNYNIVEFSESAGIEVAQDTMSARFQVAAEGRDKNAVNAEFVKNSTISPENRKMVALKPNWYRAVRCRAINIPTADAFKQAGRSVRNLRRRAGILML</sequence>
<dbReference type="EMBL" id="UGRI01000001">
    <property type="protein sequence ID" value="SUA24213.1"/>
    <property type="molecule type" value="Genomic_DNA"/>
</dbReference>
<evidence type="ECO:0000256" key="1">
    <source>
        <dbReference type="SAM" id="SignalP"/>
    </source>
</evidence>
<feature type="chain" id="PRO_5016705782" evidence="1">
    <location>
        <begin position="20"/>
        <end position="118"/>
    </location>
</feature>